<dbReference type="Gene3D" id="3.40.50.720">
    <property type="entry name" value="NAD(P)-binding Rossmann-like Domain"/>
    <property type="match status" value="1"/>
</dbReference>
<evidence type="ECO:0000313" key="3">
    <source>
        <dbReference type="EMBL" id="KKR33242.1"/>
    </source>
</evidence>
<comment type="similarity">
    <text evidence="1">Belongs to the NAD(P)-dependent epimerase/dehydratase family.</text>
</comment>
<evidence type="ECO:0000259" key="2">
    <source>
        <dbReference type="Pfam" id="PF01370"/>
    </source>
</evidence>
<evidence type="ECO:0000313" key="4">
    <source>
        <dbReference type="Proteomes" id="UP000034539"/>
    </source>
</evidence>
<dbReference type="InterPro" id="IPR001509">
    <property type="entry name" value="Epimerase_deHydtase"/>
</dbReference>
<dbReference type="PANTHER" id="PTHR43000">
    <property type="entry name" value="DTDP-D-GLUCOSE 4,6-DEHYDRATASE-RELATED"/>
    <property type="match status" value="1"/>
</dbReference>
<feature type="domain" description="NAD-dependent epimerase/dehydratase" evidence="2">
    <location>
        <begin position="3"/>
        <end position="212"/>
    </location>
</feature>
<gene>
    <name evidence="3" type="ORF">UT63_C0020G0012</name>
</gene>
<dbReference type="Pfam" id="PF01370">
    <property type="entry name" value="Epimerase"/>
    <property type="match status" value="1"/>
</dbReference>
<proteinExistence type="inferred from homology"/>
<dbReference type="SUPFAM" id="SSF51735">
    <property type="entry name" value="NAD(P)-binding Rossmann-fold domains"/>
    <property type="match status" value="1"/>
</dbReference>
<comment type="caution">
    <text evidence="3">The sequence shown here is derived from an EMBL/GenBank/DDBJ whole genome shotgun (WGS) entry which is preliminary data.</text>
</comment>
<protein>
    <submittedName>
        <fullName evidence="3">UDP-glucose 4-epimerase</fullName>
    </submittedName>
</protein>
<dbReference type="Proteomes" id="UP000034539">
    <property type="component" value="Unassembled WGS sequence"/>
</dbReference>
<dbReference type="EMBL" id="LBXN01000020">
    <property type="protein sequence ID" value="KKR33242.1"/>
    <property type="molecule type" value="Genomic_DNA"/>
</dbReference>
<name>A0A0G0T5Z3_9BACT</name>
<evidence type="ECO:0000256" key="1">
    <source>
        <dbReference type="ARBA" id="ARBA00007637"/>
    </source>
</evidence>
<dbReference type="InterPro" id="IPR036291">
    <property type="entry name" value="NAD(P)-bd_dom_sf"/>
</dbReference>
<sequence>MRMLVTGGSGFIGSHVVDKLLDAGHTLRVLDMKEPHRGDVEYFNGNILSREVVKQAIKDVDFIYHFAAASNIDLVKNNPLETIEFNIMGTAHLLEEARYNNIRRFVMASSVFVHDTRGHLYTTSKLASEMLCKDYHTLFSVPYTILRIGTAYGPRSRNADVISIFVQRALRNENLTIFGSGKQKRNFIYVEDIALACVAAINENANNKIFTIAGKKSITIEELAYTVKNIVNPASEIILKGDNNREDDYLGQIENLDFVQQEIGWKPEVNISEGIMKYVQWYKTSVMKTN</sequence>
<dbReference type="AlphaFoldDB" id="A0A0G0T5Z3"/>
<reference evidence="3 4" key="1">
    <citation type="journal article" date="2015" name="Nature">
        <title>rRNA introns, odd ribosomes, and small enigmatic genomes across a large radiation of phyla.</title>
        <authorList>
            <person name="Brown C.T."/>
            <person name="Hug L.A."/>
            <person name="Thomas B.C."/>
            <person name="Sharon I."/>
            <person name="Castelle C.J."/>
            <person name="Singh A."/>
            <person name="Wilkins M.J."/>
            <person name="Williams K.H."/>
            <person name="Banfield J.F."/>
        </authorList>
    </citation>
    <scope>NUCLEOTIDE SEQUENCE [LARGE SCALE GENOMIC DNA]</scope>
</reference>
<accession>A0A0G0T5Z3</accession>
<organism evidence="3 4">
    <name type="scientific">Candidatus Gottesmanbacteria bacterium GW2011_GWC2_39_8</name>
    <dbReference type="NCBI Taxonomy" id="1618450"/>
    <lineage>
        <taxon>Bacteria</taxon>
        <taxon>Candidatus Gottesmaniibacteriota</taxon>
    </lineage>
</organism>